<dbReference type="InterPro" id="IPR019734">
    <property type="entry name" value="TPR_rpt"/>
</dbReference>
<dbReference type="RefSeq" id="WP_219539705.1">
    <property type="nucleotide sequence ID" value="NZ_JAHKRM010000071.1"/>
</dbReference>
<evidence type="ECO:0000256" key="4">
    <source>
        <dbReference type="PROSITE-ProRule" id="PRU01091"/>
    </source>
</evidence>
<dbReference type="Pfam" id="PF00931">
    <property type="entry name" value="NB-ARC"/>
    <property type="match status" value="1"/>
</dbReference>
<comment type="caution">
    <text evidence="7">The sequence shown here is derived from an EMBL/GenBank/DDBJ whole genome shotgun (WGS) entry which is preliminary data.</text>
</comment>
<evidence type="ECO:0000259" key="6">
    <source>
        <dbReference type="PROSITE" id="PS51755"/>
    </source>
</evidence>
<keyword evidence="1" id="KW-0805">Transcription regulation</keyword>
<dbReference type="NCBIfam" id="NF040586">
    <property type="entry name" value="FxSxx_TPR"/>
    <property type="match status" value="1"/>
</dbReference>
<dbReference type="Pfam" id="PF13424">
    <property type="entry name" value="TPR_12"/>
    <property type="match status" value="3"/>
</dbReference>
<dbReference type="SMART" id="SM00028">
    <property type="entry name" value="TPR"/>
    <property type="match status" value="6"/>
</dbReference>
<evidence type="ECO:0000256" key="1">
    <source>
        <dbReference type="ARBA" id="ARBA00023015"/>
    </source>
</evidence>
<keyword evidence="8" id="KW-1185">Reference proteome</keyword>
<feature type="domain" description="OmpR/PhoB-type" evidence="6">
    <location>
        <begin position="1"/>
        <end position="90"/>
    </location>
</feature>
<dbReference type="Pfam" id="PF00486">
    <property type="entry name" value="Trans_reg_C"/>
    <property type="match status" value="1"/>
</dbReference>
<name>A0ABW4GZX8_9ACTN</name>
<dbReference type="Pfam" id="PF03704">
    <property type="entry name" value="BTAD"/>
    <property type="match status" value="1"/>
</dbReference>
<gene>
    <name evidence="7" type="primary">fxsT</name>
    <name evidence="7" type="ORF">ACFSJ0_63430</name>
</gene>
<dbReference type="CDD" id="cd15831">
    <property type="entry name" value="BTAD"/>
    <property type="match status" value="1"/>
</dbReference>
<feature type="region of interest" description="Disordered" evidence="5">
    <location>
        <begin position="242"/>
        <end position="261"/>
    </location>
</feature>
<keyword evidence="2 4" id="KW-0238">DNA-binding</keyword>
<dbReference type="InterPro" id="IPR002182">
    <property type="entry name" value="NB-ARC"/>
</dbReference>
<evidence type="ECO:0000313" key="7">
    <source>
        <dbReference type="EMBL" id="MFD1547888.1"/>
    </source>
</evidence>
<feature type="DNA-binding region" description="OmpR/PhoB-type" evidence="4">
    <location>
        <begin position="1"/>
        <end position="90"/>
    </location>
</feature>
<keyword evidence="3" id="KW-0804">Transcription</keyword>
<dbReference type="CDD" id="cd00383">
    <property type="entry name" value="trans_reg_C"/>
    <property type="match status" value="1"/>
</dbReference>
<dbReference type="Proteomes" id="UP001597097">
    <property type="component" value="Unassembled WGS sequence"/>
</dbReference>
<organism evidence="7 8">
    <name type="scientific">Nonomuraea guangzhouensis</name>
    <dbReference type="NCBI Taxonomy" id="1291555"/>
    <lineage>
        <taxon>Bacteria</taxon>
        <taxon>Bacillati</taxon>
        <taxon>Actinomycetota</taxon>
        <taxon>Actinomycetes</taxon>
        <taxon>Streptosporangiales</taxon>
        <taxon>Streptosporangiaceae</taxon>
        <taxon>Nonomuraea</taxon>
    </lineage>
</organism>
<dbReference type="PANTHER" id="PTHR35807:SF1">
    <property type="entry name" value="TRANSCRIPTIONAL REGULATOR REDD"/>
    <property type="match status" value="1"/>
</dbReference>
<dbReference type="SMART" id="SM01043">
    <property type="entry name" value="BTAD"/>
    <property type="match status" value="1"/>
</dbReference>
<dbReference type="SMART" id="SM00862">
    <property type="entry name" value="Trans_reg_C"/>
    <property type="match status" value="1"/>
</dbReference>
<dbReference type="InterPro" id="IPR005158">
    <property type="entry name" value="BTAD"/>
</dbReference>
<dbReference type="InterPro" id="IPR051677">
    <property type="entry name" value="AfsR-DnrI-RedD_regulator"/>
</dbReference>
<evidence type="ECO:0000256" key="5">
    <source>
        <dbReference type="SAM" id="MobiDB-lite"/>
    </source>
</evidence>
<dbReference type="PANTHER" id="PTHR35807">
    <property type="entry name" value="TRANSCRIPTIONAL REGULATOR REDD-RELATED"/>
    <property type="match status" value="1"/>
</dbReference>
<dbReference type="Pfam" id="PF13374">
    <property type="entry name" value="TPR_10"/>
    <property type="match status" value="1"/>
</dbReference>
<evidence type="ECO:0000313" key="8">
    <source>
        <dbReference type="Proteomes" id="UP001597097"/>
    </source>
</evidence>
<sequence length="1013" mass="110595">MDIRILGTFDVLIDGDPVALGGPQRMAILVVLLLHQGEVLNSDQLIEHVWGGSPPKSALSALHAHVSRLRKALNGADILQSHGSGYRVAVEPDMVDAFRFERLVEQGGRALAQRDWAAAVALYSQGLGLWRGPALTEFATEPWAQCDAIRLEELRFSAEEGRTDAELALGRHAEALPRLEQRVSEHPLRERSVAQLMRSLYRCGRQGDALNVYERVRRILAEELGVDPAPALQATHQAILRHDPGLDGSPAPPARQDAPPRRIVNLPSRNQVFSGRETILEEIEAALTEPTTRPPPRVVALHGLGGTGKTQAAVEYAHRHAADYDVVWEASAVEPVAFWSVLAELALRLGVRQQADRGEILAALGERLAGMERWLLILDDVEDGTLIEAFLSSLRAGHVIVTSRNPAWGQLAVGIRVGPFSRSESVDFLSKRVARTSGAWALADQLGDLPFALEQAAAYSEQTGMKLDEYGDLFRRRADQLLTRDKAFATVWQLAFERVAQASPVAIELLHLCATLGPGGVSLDLLHSMPGVLPPALRDAVEDELALQDAIAHLLRHSLVERDRGRLRMHPLVKAAVWARLPGEERRTWVTCAVGILSSVVPADAENPTTWRTWDSVIPDVIHLGQEAGSAGLVVPGLARMLCGSGHYLTIRAAFERAQELFELALRLVRRQPGADGDLAAVLSDHGNLLELTGDINGARAAQEQALVLAERAMGGDHPAVARVLQRLGAVLVCQRRLPEARRTLERALAILTAWHEPDRREIARVSRDLGFAAWTAGDLRAAQEWLTRALATARTILGPDHPDVAHTLSGLGLVVQDTGRPQRAVKLQEQAASMLAAVYGDEHPDVAHTLDKLGYALRLTGRFEEARISHERALSILEFCYGPGHGEVGMPLTNLGLVDLDTGEPKLARDHQERAIQVFRNAYGDDHAHVHLGVRRLGQALLADGRAAEARDLLRSALAGTERVLGNGHPDVAYTLLDLAEAYERLEEQESADDCRSRAERILARGRSPIQG</sequence>
<accession>A0ABW4GZX8</accession>
<protein>
    <submittedName>
        <fullName evidence="7">FxSxx-COOH system tetratricopeptide repeat protein</fullName>
    </submittedName>
</protein>
<proteinExistence type="predicted"/>
<dbReference type="PROSITE" id="PS51755">
    <property type="entry name" value="OMPR_PHOB"/>
    <property type="match status" value="1"/>
</dbReference>
<evidence type="ECO:0000256" key="2">
    <source>
        <dbReference type="ARBA" id="ARBA00023125"/>
    </source>
</evidence>
<dbReference type="EMBL" id="JBHUCM010000085">
    <property type="protein sequence ID" value="MFD1547888.1"/>
    <property type="molecule type" value="Genomic_DNA"/>
</dbReference>
<reference evidence="8" key="1">
    <citation type="journal article" date="2019" name="Int. J. Syst. Evol. Microbiol.">
        <title>The Global Catalogue of Microorganisms (GCM) 10K type strain sequencing project: providing services to taxonomists for standard genome sequencing and annotation.</title>
        <authorList>
            <consortium name="The Broad Institute Genomics Platform"/>
            <consortium name="The Broad Institute Genome Sequencing Center for Infectious Disease"/>
            <person name="Wu L."/>
            <person name="Ma J."/>
        </authorList>
    </citation>
    <scope>NUCLEOTIDE SEQUENCE [LARGE SCALE GENOMIC DNA]</scope>
    <source>
        <strain evidence="8">CGMCC 1.15399</strain>
    </source>
</reference>
<dbReference type="Pfam" id="PF25000">
    <property type="entry name" value="DUF7779"/>
    <property type="match status" value="1"/>
</dbReference>
<dbReference type="InterPro" id="IPR001867">
    <property type="entry name" value="OmpR/PhoB-type_DNA-bd"/>
</dbReference>
<dbReference type="InterPro" id="IPR056681">
    <property type="entry name" value="DUF7779"/>
</dbReference>
<evidence type="ECO:0000256" key="3">
    <source>
        <dbReference type="ARBA" id="ARBA00023163"/>
    </source>
</evidence>